<dbReference type="InterPro" id="IPR013785">
    <property type="entry name" value="Aldolase_TIM"/>
</dbReference>
<comment type="caution">
    <text evidence="1">The sequence shown here is derived from an EMBL/GenBank/DDBJ whole genome shotgun (WGS) entry which is preliminary data.</text>
</comment>
<gene>
    <name evidence="1" type="ORF">C2E20_8873</name>
</gene>
<dbReference type="Proteomes" id="UP000239649">
    <property type="component" value="Unassembled WGS sequence"/>
</dbReference>
<dbReference type="OrthoDB" id="416622at2759"/>
<evidence type="ECO:0000313" key="1">
    <source>
        <dbReference type="EMBL" id="PSC67457.1"/>
    </source>
</evidence>
<evidence type="ECO:0000313" key="2">
    <source>
        <dbReference type="Proteomes" id="UP000239649"/>
    </source>
</evidence>
<dbReference type="EMBL" id="LHPF02000058">
    <property type="protein sequence ID" value="PSC67457.1"/>
    <property type="molecule type" value="Genomic_DNA"/>
</dbReference>
<dbReference type="Gene3D" id="3.20.20.70">
    <property type="entry name" value="Aldolase class I"/>
    <property type="match status" value="1"/>
</dbReference>
<organism evidence="1 2">
    <name type="scientific">Micractinium conductrix</name>
    <dbReference type="NCBI Taxonomy" id="554055"/>
    <lineage>
        <taxon>Eukaryota</taxon>
        <taxon>Viridiplantae</taxon>
        <taxon>Chlorophyta</taxon>
        <taxon>core chlorophytes</taxon>
        <taxon>Trebouxiophyceae</taxon>
        <taxon>Chlorellales</taxon>
        <taxon>Chlorellaceae</taxon>
        <taxon>Chlorella clade</taxon>
        <taxon>Micractinium</taxon>
    </lineage>
</organism>
<proteinExistence type="predicted"/>
<dbReference type="STRING" id="554055.A0A2P6V038"/>
<reference evidence="1 2" key="1">
    <citation type="journal article" date="2018" name="Plant J.">
        <title>Genome sequences of Chlorella sorokiniana UTEX 1602 and Micractinium conductrix SAG 241.80: implications to maltose excretion by a green alga.</title>
        <authorList>
            <person name="Arriola M.B."/>
            <person name="Velmurugan N."/>
            <person name="Zhang Y."/>
            <person name="Plunkett M.H."/>
            <person name="Hondzo H."/>
            <person name="Barney B.M."/>
        </authorList>
    </citation>
    <scope>NUCLEOTIDE SEQUENCE [LARGE SCALE GENOMIC DNA]</scope>
    <source>
        <strain evidence="1 2">SAG 241.80</strain>
    </source>
</reference>
<dbReference type="SUPFAM" id="SSF51412">
    <property type="entry name" value="Inosine monophosphate dehydrogenase (IMPDH)"/>
    <property type="match status" value="1"/>
</dbReference>
<name>A0A2P6V038_9CHLO</name>
<protein>
    <submittedName>
        <fullName evidence="1">Inosine-5 -monophosphate dehydrogenase 2-like</fullName>
    </submittedName>
</protein>
<dbReference type="AlphaFoldDB" id="A0A2P6V038"/>
<sequence length="54" mass="6051">MHAVKQGFQDLGATSIARSWQRLDSGEQRLERLTGAAQAEGGVHDLHTFDKRSW</sequence>
<keyword evidence="2" id="KW-1185">Reference proteome</keyword>
<accession>A0A2P6V038</accession>